<gene>
    <name evidence="2" type="ORF">HDID_LOCUS9912</name>
</gene>
<protein>
    <submittedName>
        <fullName evidence="4">Peptidase A2 domain-containing protein</fullName>
    </submittedName>
</protein>
<organism evidence="4">
    <name type="scientific">Hymenolepis diminuta</name>
    <name type="common">Rat tapeworm</name>
    <dbReference type="NCBI Taxonomy" id="6216"/>
    <lineage>
        <taxon>Eukaryota</taxon>
        <taxon>Metazoa</taxon>
        <taxon>Spiralia</taxon>
        <taxon>Lophotrochozoa</taxon>
        <taxon>Platyhelminthes</taxon>
        <taxon>Cestoda</taxon>
        <taxon>Eucestoda</taxon>
        <taxon>Cyclophyllidea</taxon>
        <taxon>Hymenolepididae</taxon>
        <taxon>Hymenolepis</taxon>
    </lineage>
</organism>
<accession>A0A0R3SW85</accession>
<evidence type="ECO:0000313" key="3">
    <source>
        <dbReference type="Proteomes" id="UP000274504"/>
    </source>
</evidence>
<evidence type="ECO:0000313" key="2">
    <source>
        <dbReference type="EMBL" id="VDL62336.1"/>
    </source>
</evidence>
<reference evidence="2 3" key="2">
    <citation type="submission" date="2018-11" db="EMBL/GenBank/DDBJ databases">
        <authorList>
            <consortium name="Pathogen Informatics"/>
        </authorList>
    </citation>
    <scope>NUCLEOTIDE SEQUENCE [LARGE SCALE GENOMIC DNA]</scope>
</reference>
<dbReference type="PANTHER" id="PTHR36943:SF1">
    <property type="entry name" value="CCHC-TYPE DOMAIN-CONTAINING PROTEIN"/>
    <property type="match status" value="1"/>
</dbReference>
<dbReference type="Proteomes" id="UP000274504">
    <property type="component" value="Unassembled WGS sequence"/>
</dbReference>
<proteinExistence type="predicted"/>
<sequence length="220" mass="24689">MQVNVSRRRYVTFCIKGKHIKLQVDTGSNITIVSREAWKSLGRPKLDKVPFKVSNASGDAMQLSGVVRCEATFKGKAVATICYVADRDINLVGLDWIDMFDVLKPKVRSINSPYARIKEKVRRTENLDQADCLSPLIDNQSAKNEETVVASVSFERDVQHILTDSTRNTPVSVVDIRKEAEKDAVPQQAAKKPIRQDPVQDLVHKQKLRGPGYMSISLVR</sequence>
<dbReference type="Gene3D" id="2.40.70.10">
    <property type="entry name" value="Acid Proteases"/>
    <property type="match status" value="1"/>
</dbReference>
<dbReference type="EMBL" id="UYSG01011441">
    <property type="protein sequence ID" value="VDL62336.1"/>
    <property type="molecule type" value="Genomic_DNA"/>
</dbReference>
<feature type="region of interest" description="Disordered" evidence="1">
    <location>
        <begin position="182"/>
        <end position="206"/>
    </location>
</feature>
<dbReference type="Pfam" id="PF13975">
    <property type="entry name" value="gag-asp_proteas"/>
    <property type="match status" value="1"/>
</dbReference>
<dbReference type="InterPro" id="IPR021109">
    <property type="entry name" value="Peptidase_aspartic_dom_sf"/>
</dbReference>
<dbReference type="OrthoDB" id="6284779at2759"/>
<reference evidence="4" key="1">
    <citation type="submission" date="2017-02" db="UniProtKB">
        <authorList>
            <consortium name="WormBaseParasite"/>
        </authorList>
    </citation>
    <scope>IDENTIFICATION</scope>
</reference>
<dbReference type="PANTHER" id="PTHR36943">
    <property type="entry name" value="CCHC-TYPE DOMAIN-CONTAINING PROTEIN"/>
    <property type="match status" value="1"/>
</dbReference>
<dbReference type="SUPFAM" id="SSF50630">
    <property type="entry name" value="Acid proteases"/>
    <property type="match status" value="1"/>
</dbReference>
<evidence type="ECO:0000256" key="1">
    <source>
        <dbReference type="SAM" id="MobiDB-lite"/>
    </source>
</evidence>
<evidence type="ECO:0000313" key="4">
    <source>
        <dbReference type="WBParaSite" id="HDID_0000991401-mRNA-1"/>
    </source>
</evidence>
<dbReference type="AlphaFoldDB" id="A0A0R3SW85"/>
<name>A0A0R3SW85_HYMDI</name>
<dbReference type="STRING" id="6216.A0A0R3SW85"/>
<dbReference type="WBParaSite" id="HDID_0000991401-mRNA-1">
    <property type="protein sequence ID" value="HDID_0000991401-mRNA-1"/>
    <property type="gene ID" value="HDID_0000991401"/>
</dbReference>